<dbReference type="RefSeq" id="WP_136878115.1">
    <property type="nucleotide sequence ID" value="NZ_SWBO01000011.1"/>
</dbReference>
<dbReference type="Proteomes" id="UP000310477">
    <property type="component" value="Unassembled WGS sequence"/>
</dbReference>
<keyword evidence="2" id="KW-1185">Reference proteome</keyword>
<dbReference type="GO" id="GO:0016787">
    <property type="term" value="F:hydrolase activity"/>
    <property type="evidence" value="ECO:0007669"/>
    <property type="project" value="UniProtKB-KW"/>
</dbReference>
<dbReference type="OrthoDB" id="975949at2"/>
<dbReference type="PANTHER" id="PTHR46438">
    <property type="entry name" value="ALPHA/BETA-HYDROLASES SUPERFAMILY PROTEIN"/>
    <property type="match status" value="1"/>
</dbReference>
<name>A0A4U1C0U2_9SPHI</name>
<sequence>MPLFNTGENTLHYYEYGSGTQLLLAFHGFGMRGTQFKVFEESLGKKYKIISFDLFFHGETQINDHSVDAVRKGLQSKLFAQQISKFLAVNYPDVAKVSLLAYSIGTRMALCLIESIPEKLAQIYLIAPDGIEPNKLLKLGGSNFIINRFFYKLVYSPKTVFFLLNTLLKLSYIDDSIYRILKAEFGTTETRLACYNTITYYAQLSFDRKVIANHINKHNLNCHLYFGKKDKLFPSSIGERFGKLLNEPNLHIFDEGHELVNATMNSYLANQLKKNDN</sequence>
<dbReference type="AlphaFoldDB" id="A0A4U1C0U2"/>
<proteinExistence type="predicted"/>
<dbReference type="Gene3D" id="3.40.50.1820">
    <property type="entry name" value="alpha/beta hydrolase"/>
    <property type="match status" value="1"/>
</dbReference>
<evidence type="ECO:0000313" key="1">
    <source>
        <dbReference type="EMBL" id="TKB97488.1"/>
    </source>
</evidence>
<dbReference type="EMBL" id="SWBO01000011">
    <property type="protein sequence ID" value="TKB97488.1"/>
    <property type="molecule type" value="Genomic_DNA"/>
</dbReference>
<keyword evidence="1" id="KW-0378">Hydrolase</keyword>
<organism evidence="1 2">
    <name type="scientific">Pedobacter cryotolerans</name>
    <dbReference type="NCBI Taxonomy" id="2571270"/>
    <lineage>
        <taxon>Bacteria</taxon>
        <taxon>Pseudomonadati</taxon>
        <taxon>Bacteroidota</taxon>
        <taxon>Sphingobacteriia</taxon>
        <taxon>Sphingobacteriales</taxon>
        <taxon>Sphingobacteriaceae</taxon>
        <taxon>Pedobacter</taxon>
    </lineage>
</organism>
<gene>
    <name evidence="1" type="ORF">FA045_16135</name>
</gene>
<accession>A0A4U1C0U2</accession>
<dbReference type="SUPFAM" id="SSF53474">
    <property type="entry name" value="alpha/beta-Hydrolases"/>
    <property type="match status" value="1"/>
</dbReference>
<protein>
    <submittedName>
        <fullName evidence="1">Alpha/beta hydrolase</fullName>
    </submittedName>
</protein>
<dbReference type="InterPro" id="IPR029058">
    <property type="entry name" value="AB_hydrolase_fold"/>
</dbReference>
<reference evidence="1 2" key="1">
    <citation type="submission" date="2019-04" db="EMBL/GenBank/DDBJ databases">
        <title>Pedobacter sp. AR-2-6 sp. nov., isolated from Arctic soil.</title>
        <authorList>
            <person name="Dahal R.H."/>
            <person name="Kim D.-U."/>
        </authorList>
    </citation>
    <scope>NUCLEOTIDE SEQUENCE [LARGE SCALE GENOMIC DNA]</scope>
    <source>
        <strain evidence="1 2">AR-2-6</strain>
    </source>
</reference>
<comment type="caution">
    <text evidence="1">The sequence shown here is derived from an EMBL/GenBank/DDBJ whole genome shotgun (WGS) entry which is preliminary data.</text>
</comment>
<evidence type="ECO:0000313" key="2">
    <source>
        <dbReference type="Proteomes" id="UP000310477"/>
    </source>
</evidence>